<feature type="domain" description="Aromatic amino acid beta-eliminating lyase/threonine aldolase" evidence="6">
    <location>
        <begin position="3"/>
        <end position="288"/>
    </location>
</feature>
<dbReference type="EMBL" id="PZZP01000001">
    <property type="protein sequence ID" value="PTM58827.1"/>
    <property type="molecule type" value="Genomic_DNA"/>
</dbReference>
<dbReference type="GO" id="GO:0006545">
    <property type="term" value="P:glycine biosynthetic process"/>
    <property type="evidence" value="ECO:0007669"/>
    <property type="project" value="TreeGrafter"/>
</dbReference>
<accession>A0A2T4ZAC4</accession>
<dbReference type="NCBIfam" id="NF041359">
    <property type="entry name" value="GntG_guanitoxin"/>
    <property type="match status" value="1"/>
</dbReference>
<dbReference type="NCBIfam" id="NF007825">
    <property type="entry name" value="PRK10534.1"/>
    <property type="match status" value="1"/>
</dbReference>
<dbReference type="InterPro" id="IPR015422">
    <property type="entry name" value="PyrdxlP-dep_Trfase_small"/>
</dbReference>
<dbReference type="SUPFAM" id="SSF53383">
    <property type="entry name" value="PLP-dependent transferases"/>
    <property type="match status" value="1"/>
</dbReference>
<dbReference type="FunFam" id="3.90.1150.10:FF:000041">
    <property type="entry name" value="Low-specificity L-threonine aldolase"/>
    <property type="match status" value="1"/>
</dbReference>
<dbReference type="InterPro" id="IPR015421">
    <property type="entry name" value="PyrdxlP-dep_Trfase_major"/>
</dbReference>
<evidence type="ECO:0000259" key="6">
    <source>
        <dbReference type="Pfam" id="PF01212"/>
    </source>
</evidence>
<dbReference type="InterPro" id="IPR015424">
    <property type="entry name" value="PyrdxlP-dep_Trfase"/>
</dbReference>
<dbReference type="FunFam" id="3.40.640.10:FF:000030">
    <property type="entry name" value="Low-specificity L-threonine aldolase"/>
    <property type="match status" value="1"/>
</dbReference>
<reference evidence="7 8" key="1">
    <citation type="submission" date="2018-04" db="EMBL/GenBank/DDBJ databases">
        <title>Genomic Encyclopedia of Archaeal and Bacterial Type Strains, Phase II (KMG-II): from individual species to whole genera.</title>
        <authorList>
            <person name="Goeker M."/>
        </authorList>
    </citation>
    <scope>NUCLEOTIDE SEQUENCE [LARGE SCALE GENOMIC DNA]</scope>
    <source>
        <strain evidence="7 8">DSM 45169</strain>
    </source>
</reference>
<dbReference type="Proteomes" id="UP000241639">
    <property type="component" value="Unassembled WGS sequence"/>
</dbReference>
<evidence type="ECO:0000313" key="7">
    <source>
        <dbReference type="EMBL" id="PTM58827.1"/>
    </source>
</evidence>
<dbReference type="RefSeq" id="WP_107725578.1">
    <property type="nucleotide sequence ID" value="NZ_PZZP01000001.1"/>
</dbReference>
<keyword evidence="4" id="KW-0456">Lyase</keyword>
<evidence type="ECO:0000256" key="2">
    <source>
        <dbReference type="ARBA" id="ARBA00006966"/>
    </source>
</evidence>
<evidence type="ECO:0000256" key="3">
    <source>
        <dbReference type="ARBA" id="ARBA00022898"/>
    </source>
</evidence>
<dbReference type="OrthoDB" id="9774495at2"/>
<feature type="modified residue" description="N6-(pyridoxal phosphate)lysine" evidence="5">
    <location>
        <position position="202"/>
    </location>
</feature>
<dbReference type="PIRSF" id="PIRSF017617">
    <property type="entry name" value="Thr_aldolase"/>
    <property type="match status" value="1"/>
</dbReference>
<protein>
    <submittedName>
        <fullName evidence="7">L-threonine aldolase</fullName>
    </submittedName>
</protein>
<dbReference type="InterPro" id="IPR001597">
    <property type="entry name" value="ArAA_b-elim_lyase/Thr_aldolase"/>
</dbReference>
<comment type="caution">
    <text evidence="7">The sequence shown here is derived from an EMBL/GenBank/DDBJ whole genome shotgun (WGS) entry which is preliminary data.</text>
</comment>
<dbReference type="CDD" id="cd06502">
    <property type="entry name" value="TA_like"/>
    <property type="match status" value="1"/>
</dbReference>
<dbReference type="AlphaFoldDB" id="A0A2T4ZAC4"/>
<comment type="cofactor">
    <cofactor evidence="1">
        <name>pyridoxal 5'-phosphate</name>
        <dbReference type="ChEBI" id="CHEBI:597326"/>
    </cofactor>
</comment>
<dbReference type="GO" id="GO:0005829">
    <property type="term" value="C:cytosol"/>
    <property type="evidence" value="ECO:0007669"/>
    <property type="project" value="TreeGrafter"/>
</dbReference>
<evidence type="ECO:0000313" key="8">
    <source>
        <dbReference type="Proteomes" id="UP000241639"/>
    </source>
</evidence>
<organism evidence="7 8">
    <name type="scientific">Desmospora activa DSM 45169</name>
    <dbReference type="NCBI Taxonomy" id="1121389"/>
    <lineage>
        <taxon>Bacteria</taxon>
        <taxon>Bacillati</taxon>
        <taxon>Bacillota</taxon>
        <taxon>Bacilli</taxon>
        <taxon>Bacillales</taxon>
        <taxon>Thermoactinomycetaceae</taxon>
        <taxon>Desmospora</taxon>
    </lineage>
</organism>
<dbReference type="Pfam" id="PF01212">
    <property type="entry name" value="Beta_elim_lyase"/>
    <property type="match status" value="1"/>
</dbReference>
<dbReference type="GO" id="GO:0006567">
    <property type="term" value="P:L-threonine catabolic process"/>
    <property type="evidence" value="ECO:0007669"/>
    <property type="project" value="TreeGrafter"/>
</dbReference>
<evidence type="ECO:0000256" key="5">
    <source>
        <dbReference type="PIRSR" id="PIRSR017617-1"/>
    </source>
</evidence>
<keyword evidence="3" id="KW-0663">Pyridoxal phosphate</keyword>
<dbReference type="InterPro" id="IPR023603">
    <property type="entry name" value="Low_specificity_L-TA-like"/>
</dbReference>
<name>A0A2T4ZAC4_9BACL</name>
<comment type="similarity">
    <text evidence="2">Belongs to the threonine aldolase family.</text>
</comment>
<gene>
    <name evidence="7" type="ORF">C8J48_1421</name>
</gene>
<dbReference type="Gene3D" id="3.40.640.10">
    <property type="entry name" value="Type I PLP-dependent aspartate aminotransferase-like (Major domain)"/>
    <property type="match status" value="1"/>
</dbReference>
<dbReference type="PANTHER" id="PTHR48097:SF9">
    <property type="entry name" value="L-THREONINE ALDOLASE"/>
    <property type="match status" value="1"/>
</dbReference>
<sequence length="364" mass="40169">MIDLRSDTFTQPTPEMKEAMFRAKLGDDVYGEDPTVNRLEALSADLLKKEAACFMPSGTMANLTSILTHCPRGAKVLVGNESDIYIYEAGGASVCGGVVYEPIPTQSDGRLLLNDLEHAFPEDMDDPQFALPALICLENTHNRCGGVVLSLEYLDEIQMFARKKKIPIHMDGARLFHASVSMGIPVDDITRYADSIQFCLSKGLCSPIGSMVVGSGEFIEKVRRWRKMLGGGMRQAGVVAAAGIYSLQNMIFRLQEDHQKARGFAESLSRLPGIKVNLETVQTNIVLFEILDPRFTWRTFQHMLQQKGLLVSEMGFGRLRAVFHHDVTFTEVDEALTAVKEVLAEGPTLMEGDLVVGGDKPIAR</sequence>
<keyword evidence="8" id="KW-1185">Reference proteome</keyword>
<dbReference type="PANTHER" id="PTHR48097">
    <property type="entry name" value="L-THREONINE ALDOLASE-RELATED"/>
    <property type="match status" value="1"/>
</dbReference>
<dbReference type="GO" id="GO:0008732">
    <property type="term" value="F:L-allo-threonine aldolase activity"/>
    <property type="evidence" value="ECO:0007669"/>
    <property type="project" value="TreeGrafter"/>
</dbReference>
<dbReference type="Gene3D" id="3.90.1150.10">
    <property type="entry name" value="Aspartate Aminotransferase, domain 1"/>
    <property type="match status" value="1"/>
</dbReference>
<evidence type="ECO:0000256" key="4">
    <source>
        <dbReference type="ARBA" id="ARBA00023239"/>
    </source>
</evidence>
<proteinExistence type="inferred from homology"/>
<evidence type="ECO:0000256" key="1">
    <source>
        <dbReference type="ARBA" id="ARBA00001933"/>
    </source>
</evidence>